<feature type="compositionally biased region" description="Low complexity" evidence="1">
    <location>
        <begin position="648"/>
        <end position="667"/>
    </location>
</feature>
<dbReference type="EMBL" id="JAKIXB020000033">
    <property type="protein sequence ID" value="KAL1594893.1"/>
    <property type="molecule type" value="Genomic_DNA"/>
</dbReference>
<evidence type="ECO:0000313" key="2">
    <source>
        <dbReference type="EMBL" id="KAL1594893.1"/>
    </source>
</evidence>
<feature type="compositionally biased region" description="Polar residues" evidence="1">
    <location>
        <begin position="699"/>
        <end position="715"/>
    </location>
</feature>
<feature type="compositionally biased region" description="Basic and acidic residues" evidence="1">
    <location>
        <begin position="486"/>
        <end position="495"/>
    </location>
</feature>
<feature type="compositionally biased region" description="Polar residues" evidence="1">
    <location>
        <begin position="547"/>
        <end position="556"/>
    </location>
</feature>
<evidence type="ECO:0000256" key="1">
    <source>
        <dbReference type="SAM" id="MobiDB-lite"/>
    </source>
</evidence>
<reference evidence="2 3" key="1">
    <citation type="submission" date="2024-02" db="EMBL/GenBank/DDBJ databases">
        <title>De novo assembly and annotation of 12 fungi associated with fruit tree decline syndrome in Ontario, Canada.</title>
        <authorList>
            <person name="Sulman M."/>
            <person name="Ellouze W."/>
            <person name="Ilyukhin E."/>
        </authorList>
    </citation>
    <scope>NUCLEOTIDE SEQUENCE [LARGE SCALE GENOMIC DNA]</scope>
    <source>
        <strain evidence="2 3">M97-236</strain>
    </source>
</reference>
<dbReference type="SMART" id="SM00384">
    <property type="entry name" value="AT_hook"/>
    <property type="match status" value="3"/>
</dbReference>
<organism evidence="2 3">
    <name type="scientific">Nothophoma quercina</name>
    <dbReference type="NCBI Taxonomy" id="749835"/>
    <lineage>
        <taxon>Eukaryota</taxon>
        <taxon>Fungi</taxon>
        <taxon>Dikarya</taxon>
        <taxon>Ascomycota</taxon>
        <taxon>Pezizomycotina</taxon>
        <taxon>Dothideomycetes</taxon>
        <taxon>Pleosporomycetidae</taxon>
        <taxon>Pleosporales</taxon>
        <taxon>Pleosporineae</taxon>
        <taxon>Didymellaceae</taxon>
        <taxon>Nothophoma</taxon>
    </lineage>
</organism>
<feature type="compositionally biased region" description="Polar residues" evidence="1">
    <location>
        <begin position="306"/>
        <end position="321"/>
    </location>
</feature>
<gene>
    <name evidence="2" type="ORF">SLS59_008443</name>
</gene>
<feature type="compositionally biased region" description="Basic residues" evidence="1">
    <location>
        <begin position="175"/>
        <end position="187"/>
    </location>
</feature>
<feature type="compositionally biased region" description="Low complexity" evidence="1">
    <location>
        <begin position="279"/>
        <end position="297"/>
    </location>
</feature>
<feature type="compositionally biased region" description="Acidic residues" evidence="1">
    <location>
        <begin position="399"/>
        <end position="412"/>
    </location>
</feature>
<dbReference type="InterPro" id="IPR017956">
    <property type="entry name" value="AT_hook_DNA-bd_motif"/>
</dbReference>
<evidence type="ECO:0000313" key="3">
    <source>
        <dbReference type="Proteomes" id="UP001521222"/>
    </source>
</evidence>
<accession>A0ABR3QRV1</accession>
<feature type="compositionally biased region" description="Acidic residues" evidence="1">
    <location>
        <begin position="194"/>
        <end position="205"/>
    </location>
</feature>
<sequence>MATNGNPHTDQYWNGDRPLYDSFETWLESKGKDAYKDFKKGHPTTKLSYEGWRQSDQVYGGYIFYVASLVWNEDGDSDDEPTKRRRVVRVPDHDPNKTATTNGNAAPRNAGSATPTPVANSEELNASGKRKRKPRKKYMSQELVASDEEPADDGEAATHDTEIAIPAAPAVTVNGRRKSGSRKPRKKPISDETISPEDENDDPMEVDTPVTASPLPVRSESPKKATPKQSSVKKSRKSFLVRLPFHLWDAVNLEEKSEEMVLDEDTDNGDASIAEVSRPATTPAKSKPSTSNSTKTDTTVHEAAETATNKGTPDTAASNTRRGLRNRKPAQQRPYYHDAQLFEDAETEPEEDTRNSSPSETSTPPPDDDVTMGLWDALLQESQELYKKPTPDRQTTTEKDDELDESEPEPEPEPSRPKHFKGKGRAWKKEGSDEDEEFTPKQKKAAKAAKTKADKAKAKADKAAEKTATDDTPKQRKKIGRPRKSNLSEDIVRDDSDNDTSMLDGEPTPQATPSQPPKRGRGRPRKSVLSSEIVRDESDDELPPPASSKQTAAPSSQKEKDPEPEAHDLTTPPKRNASRPSTTTSTTQTLTPKKRGRPRKSSNVTPAKSSAKANADKENEDAKGYISTAARRGSTTEAAEPKTTRARASISSAPEVPAPAAASEAAPTPVPDHEYAMPSINRGAALIESLYPREPLRQPSRSASVSNGRAASVSTPAPMAPSMLPVAAQAQSEPPVKPSVEEQIKEVEAEAKKEVEAEVKAAAAAAAAEAKAEAHVEKTVEEEKSDEPNEKENAQLEAWAKIGEERDEDRDREMSASMSLSSDSEL</sequence>
<feature type="compositionally biased region" description="Basic residues" evidence="1">
    <location>
        <begin position="128"/>
        <end position="138"/>
    </location>
</feature>
<proteinExistence type="predicted"/>
<dbReference type="Pfam" id="PF02178">
    <property type="entry name" value="AT_hook"/>
    <property type="match status" value="3"/>
</dbReference>
<feature type="region of interest" description="Disordered" evidence="1">
    <location>
        <begin position="73"/>
        <end position="236"/>
    </location>
</feature>
<feature type="compositionally biased region" description="Low complexity" evidence="1">
    <location>
        <begin position="581"/>
        <end position="591"/>
    </location>
</feature>
<feature type="compositionally biased region" description="Basic and acidic residues" evidence="1">
    <location>
        <begin position="770"/>
        <end position="794"/>
    </location>
</feature>
<feature type="compositionally biased region" description="Basic and acidic residues" evidence="1">
    <location>
        <begin position="614"/>
        <end position="623"/>
    </location>
</feature>
<feature type="compositionally biased region" description="Basic residues" evidence="1">
    <location>
        <begin position="441"/>
        <end position="450"/>
    </location>
</feature>
<feature type="compositionally biased region" description="Basic residues" evidence="1">
    <location>
        <begin position="417"/>
        <end position="426"/>
    </location>
</feature>
<feature type="compositionally biased region" description="Acidic residues" evidence="1">
    <location>
        <begin position="341"/>
        <end position="351"/>
    </location>
</feature>
<feature type="compositionally biased region" description="Acidic residues" evidence="1">
    <location>
        <begin position="145"/>
        <end position="155"/>
    </location>
</feature>
<feature type="compositionally biased region" description="Basic and acidic residues" evidence="1">
    <location>
        <begin position="451"/>
        <end position="474"/>
    </location>
</feature>
<protein>
    <submittedName>
        <fullName evidence="2">Uncharacterized protein</fullName>
    </submittedName>
</protein>
<feature type="region of interest" description="Disordered" evidence="1">
    <location>
        <begin position="250"/>
        <end position="677"/>
    </location>
</feature>
<keyword evidence="3" id="KW-1185">Reference proteome</keyword>
<feature type="compositionally biased region" description="Polar residues" evidence="1">
    <location>
        <begin position="601"/>
        <end position="612"/>
    </location>
</feature>
<feature type="compositionally biased region" description="Basic residues" evidence="1">
    <location>
        <begin position="475"/>
        <end position="484"/>
    </location>
</feature>
<feature type="region of interest" description="Disordered" evidence="1">
    <location>
        <begin position="765"/>
        <end position="826"/>
    </location>
</feature>
<name>A0ABR3QRV1_9PLEO</name>
<feature type="compositionally biased region" description="Basic and acidic residues" evidence="1">
    <location>
        <begin position="384"/>
        <end position="398"/>
    </location>
</feature>
<comment type="caution">
    <text evidence="2">The sequence shown here is derived from an EMBL/GenBank/DDBJ whole genome shotgun (WGS) entry which is preliminary data.</text>
</comment>
<dbReference type="PRINTS" id="PR00929">
    <property type="entry name" value="ATHOOK"/>
</dbReference>
<feature type="compositionally biased region" description="Polar residues" evidence="1">
    <location>
        <begin position="111"/>
        <end position="124"/>
    </location>
</feature>
<feature type="compositionally biased region" description="Basic and acidic residues" evidence="1">
    <location>
        <begin position="557"/>
        <end position="568"/>
    </location>
</feature>
<feature type="compositionally biased region" description="Low complexity" evidence="1">
    <location>
        <begin position="815"/>
        <end position="826"/>
    </location>
</feature>
<feature type="region of interest" description="Disordered" evidence="1">
    <location>
        <begin position="691"/>
        <end position="742"/>
    </location>
</feature>
<dbReference type="Proteomes" id="UP001521222">
    <property type="component" value="Unassembled WGS sequence"/>
</dbReference>